<gene>
    <name evidence="2" type="ORF">ACFQ4C_10440</name>
</gene>
<accession>A0ABW3Q6S2</accession>
<dbReference type="EMBL" id="JBHTLP010000008">
    <property type="protein sequence ID" value="MFD1141529.1"/>
    <property type="molecule type" value="Genomic_DNA"/>
</dbReference>
<comment type="caution">
    <text evidence="2">The sequence shown here is derived from an EMBL/GenBank/DDBJ whole genome shotgun (WGS) entry which is preliminary data.</text>
</comment>
<organism evidence="2 3">
    <name type="scientific">Larkinella insperata</name>
    <dbReference type="NCBI Taxonomy" id="332158"/>
    <lineage>
        <taxon>Bacteria</taxon>
        <taxon>Pseudomonadati</taxon>
        <taxon>Bacteroidota</taxon>
        <taxon>Cytophagia</taxon>
        <taxon>Cytophagales</taxon>
        <taxon>Spirosomataceae</taxon>
        <taxon>Larkinella</taxon>
    </lineage>
</organism>
<dbReference type="Gene3D" id="3.30.70.1290">
    <property type="entry name" value="Transposase IS200-like"/>
    <property type="match status" value="1"/>
</dbReference>
<dbReference type="Pfam" id="PF01797">
    <property type="entry name" value="Y1_Tnp"/>
    <property type="match status" value="1"/>
</dbReference>
<keyword evidence="3" id="KW-1185">Reference proteome</keyword>
<evidence type="ECO:0000313" key="2">
    <source>
        <dbReference type="EMBL" id="MFD1141529.1"/>
    </source>
</evidence>
<sequence>MAYWQILYQIVFGTKYRKPTTNEALYRYIWGVLENKNCRLFRINGVGDHVHILCDLHPAVALANLVKDVKAGSSIWMKQSGLFPDFEGWAVGYSAFT</sequence>
<dbReference type="RefSeq" id="WP_265991951.1">
    <property type="nucleotide sequence ID" value="NZ_CP110973.1"/>
</dbReference>
<proteinExistence type="predicted"/>
<name>A0ABW3Q6S2_9BACT</name>
<dbReference type="InterPro" id="IPR002686">
    <property type="entry name" value="Transposase_17"/>
</dbReference>
<evidence type="ECO:0000313" key="3">
    <source>
        <dbReference type="Proteomes" id="UP001597116"/>
    </source>
</evidence>
<dbReference type="SMART" id="SM01321">
    <property type="entry name" value="Y1_Tnp"/>
    <property type="match status" value="1"/>
</dbReference>
<protein>
    <submittedName>
        <fullName evidence="2">Transposase</fullName>
    </submittedName>
</protein>
<feature type="domain" description="Transposase IS200-like" evidence="1">
    <location>
        <begin position="3"/>
        <end position="97"/>
    </location>
</feature>
<reference evidence="3" key="1">
    <citation type="journal article" date="2019" name="Int. J. Syst. Evol. Microbiol.">
        <title>The Global Catalogue of Microorganisms (GCM) 10K type strain sequencing project: providing services to taxonomists for standard genome sequencing and annotation.</title>
        <authorList>
            <consortium name="The Broad Institute Genomics Platform"/>
            <consortium name="The Broad Institute Genome Sequencing Center for Infectious Disease"/>
            <person name="Wu L."/>
            <person name="Ma J."/>
        </authorList>
    </citation>
    <scope>NUCLEOTIDE SEQUENCE [LARGE SCALE GENOMIC DNA]</scope>
    <source>
        <strain evidence="3">CCUG 55608</strain>
    </source>
</reference>
<dbReference type="SUPFAM" id="SSF143422">
    <property type="entry name" value="Transposase IS200-like"/>
    <property type="match status" value="1"/>
</dbReference>
<dbReference type="PANTHER" id="PTHR33360:SF2">
    <property type="entry name" value="TRANSPOSASE FOR INSERTION SEQUENCE ELEMENT IS200"/>
    <property type="match status" value="1"/>
</dbReference>
<dbReference type="Proteomes" id="UP001597116">
    <property type="component" value="Unassembled WGS sequence"/>
</dbReference>
<dbReference type="PANTHER" id="PTHR33360">
    <property type="entry name" value="TRANSPOSASE FOR INSERTION SEQUENCE ELEMENT IS200"/>
    <property type="match status" value="1"/>
</dbReference>
<dbReference type="InterPro" id="IPR036515">
    <property type="entry name" value="Transposase_17_sf"/>
</dbReference>
<evidence type="ECO:0000259" key="1">
    <source>
        <dbReference type="SMART" id="SM01321"/>
    </source>
</evidence>